<protein>
    <submittedName>
        <fullName evidence="4">TetR family transcriptional regulator</fullName>
    </submittedName>
</protein>
<dbReference type="SUPFAM" id="SSF48498">
    <property type="entry name" value="Tetracyclin repressor-like, C-terminal domain"/>
    <property type="match status" value="1"/>
</dbReference>
<dbReference type="Gene3D" id="1.10.357.10">
    <property type="entry name" value="Tetracycline Repressor, domain 2"/>
    <property type="match status" value="1"/>
</dbReference>
<keyword evidence="1 2" id="KW-0238">DNA-binding</keyword>
<dbReference type="InterPro" id="IPR001647">
    <property type="entry name" value="HTH_TetR"/>
</dbReference>
<dbReference type="InterPro" id="IPR050624">
    <property type="entry name" value="HTH-type_Tx_Regulator"/>
</dbReference>
<dbReference type="InterPro" id="IPR009057">
    <property type="entry name" value="Homeodomain-like_sf"/>
</dbReference>
<evidence type="ECO:0000313" key="5">
    <source>
        <dbReference type="Proteomes" id="UP000597444"/>
    </source>
</evidence>
<proteinExistence type="predicted"/>
<dbReference type="Pfam" id="PF00440">
    <property type="entry name" value="TetR_N"/>
    <property type="match status" value="1"/>
</dbReference>
<evidence type="ECO:0000256" key="1">
    <source>
        <dbReference type="ARBA" id="ARBA00023125"/>
    </source>
</evidence>
<dbReference type="PRINTS" id="PR00455">
    <property type="entry name" value="HTHTETR"/>
</dbReference>
<reference evidence="4" key="1">
    <citation type="submission" date="2020-10" db="EMBL/GenBank/DDBJ databases">
        <title>Taxonomic study of unclassified bacteria belonging to the class Ktedonobacteria.</title>
        <authorList>
            <person name="Yabe S."/>
            <person name="Wang C.M."/>
            <person name="Zheng Y."/>
            <person name="Sakai Y."/>
            <person name="Cavaletti L."/>
            <person name="Monciardini P."/>
            <person name="Donadio S."/>
        </authorList>
    </citation>
    <scope>NUCLEOTIDE SEQUENCE</scope>
    <source>
        <strain evidence="4">ID150040</strain>
    </source>
</reference>
<accession>A0A8J3N4E8</accession>
<feature type="DNA-binding region" description="H-T-H motif" evidence="2">
    <location>
        <begin position="24"/>
        <end position="43"/>
    </location>
</feature>
<dbReference type="PANTHER" id="PTHR43479:SF11">
    <property type="entry name" value="ACREF_ENVCD OPERON REPRESSOR-RELATED"/>
    <property type="match status" value="1"/>
</dbReference>
<dbReference type="SUPFAM" id="SSF46689">
    <property type="entry name" value="Homeodomain-like"/>
    <property type="match status" value="1"/>
</dbReference>
<dbReference type="Proteomes" id="UP000597444">
    <property type="component" value="Unassembled WGS sequence"/>
</dbReference>
<dbReference type="PROSITE" id="PS01081">
    <property type="entry name" value="HTH_TETR_1"/>
    <property type="match status" value="1"/>
</dbReference>
<comment type="caution">
    <text evidence="4">The sequence shown here is derived from an EMBL/GenBank/DDBJ whole genome shotgun (WGS) entry which is preliminary data.</text>
</comment>
<dbReference type="AlphaFoldDB" id="A0A8J3N4E8"/>
<evidence type="ECO:0000313" key="4">
    <source>
        <dbReference type="EMBL" id="GHO95260.1"/>
    </source>
</evidence>
<dbReference type="PANTHER" id="PTHR43479">
    <property type="entry name" value="ACREF/ENVCD OPERON REPRESSOR-RELATED"/>
    <property type="match status" value="1"/>
</dbReference>
<dbReference type="InterPro" id="IPR036271">
    <property type="entry name" value="Tet_transcr_reg_TetR-rel_C_sf"/>
</dbReference>
<evidence type="ECO:0000256" key="2">
    <source>
        <dbReference type="PROSITE-ProRule" id="PRU00335"/>
    </source>
</evidence>
<keyword evidence="5" id="KW-1185">Reference proteome</keyword>
<gene>
    <name evidence="4" type="ORF">KSF_053080</name>
</gene>
<feature type="domain" description="HTH tetR-type" evidence="3">
    <location>
        <begin position="1"/>
        <end position="61"/>
    </location>
</feature>
<dbReference type="GO" id="GO:0003677">
    <property type="term" value="F:DNA binding"/>
    <property type="evidence" value="ECO:0007669"/>
    <property type="project" value="UniProtKB-UniRule"/>
</dbReference>
<name>A0A8J3N4E8_9CHLR</name>
<dbReference type="EMBL" id="BNJK01000001">
    <property type="protein sequence ID" value="GHO95260.1"/>
    <property type="molecule type" value="Genomic_DNA"/>
</dbReference>
<dbReference type="PROSITE" id="PS50977">
    <property type="entry name" value="HTH_TETR_2"/>
    <property type="match status" value="1"/>
</dbReference>
<evidence type="ECO:0000259" key="3">
    <source>
        <dbReference type="PROSITE" id="PS50977"/>
    </source>
</evidence>
<dbReference type="InterPro" id="IPR023772">
    <property type="entry name" value="DNA-bd_HTH_TetR-type_CS"/>
</dbReference>
<organism evidence="4 5">
    <name type="scientific">Reticulibacter mediterranei</name>
    <dbReference type="NCBI Taxonomy" id="2778369"/>
    <lineage>
        <taxon>Bacteria</taxon>
        <taxon>Bacillati</taxon>
        <taxon>Chloroflexota</taxon>
        <taxon>Ktedonobacteria</taxon>
        <taxon>Ktedonobacterales</taxon>
        <taxon>Reticulibacteraceae</taxon>
        <taxon>Reticulibacter</taxon>
    </lineage>
</organism>
<sequence>MRTRTDLLKAAHLAFAQHGYHEASIADITELADVGVGTFYLHFRDKDEIFTTLIDEDFREMHEQIAATMVENPQGHTLEALIRAIFRHAYTRRDLFQIAWSARSNGPVRSYRPHEELLSCLTQILETFENEDVLSAYHVPLMARFMTGIITQGIHWWFENDAPGPDEMAEQALSLLRHGLPEEILTRPADL</sequence>